<evidence type="ECO:0000256" key="1">
    <source>
        <dbReference type="SAM" id="MobiDB-lite"/>
    </source>
</evidence>
<feature type="region of interest" description="Disordered" evidence="1">
    <location>
        <begin position="51"/>
        <end position="70"/>
    </location>
</feature>
<protein>
    <submittedName>
        <fullName evidence="2">Uncharacterized protein</fullName>
    </submittedName>
</protein>
<name>A0A6H1ZV66_9ZZZZ</name>
<proteinExistence type="predicted"/>
<dbReference type="EMBL" id="MT144257">
    <property type="protein sequence ID" value="QJA51369.1"/>
    <property type="molecule type" value="Genomic_DNA"/>
</dbReference>
<evidence type="ECO:0000313" key="2">
    <source>
        <dbReference type="EMBL" id="QJA51369.1"/>
    </source>
</evidence>
<gene>
    <name evidence="2" type="ORF">TM448A02084_0007</name>
</gene>
<accession>A0A6H1ZV66</accession>
<organism evidence="2">
    <name type="scientific">viral metagenome</name>
    <dbReference type="NCBI Taxonomy" id="1070528"/>
    <lineage>
        <taxon>unclassified sequences</taxon>
        <taxon>metagenomes</taxon>
        <taxon>organismal metagenomes</taxon>
    </lineage>
</organism>
<feature type="compositionally biased region" description="Basic residues" evidence="1">
    <location>
        <begin position="61"/>
        <end position="70"/>
    </location>
</feature>
<reference evidence="2" key="1">
    <citation type="submission" date="2020-03" db="EMBL/GenBank/DDBJ databases">
        <title>The deep terrestrial virosphere.</title>
        <authorList>
            <person name="Holmfeldt K."/>
            <person name="Nilsson E."/>
            <person name="Simone D."/>
            <person name="Lopez-Fernandez M."/>
            <person name="Wu X."/>
            <person name="de Brujin I."/>
            <person name="Lundin D."/>
            <person name="Andersson A."/>
            <person name="Bertilsson S."/>
            <person name="Dopson M."/>
        </authorList>
    </citation>
    <scope>NUCLEOTIDE SEQUENCE</scope>
    <source>
        <strain evidence="2">TM448A02084</strain>
    </source>
</reference>
<dbReference type="AlphaFoldDB" id="A0A6H1ZV66"/>
<sequence>MIHKLLMETTLGDQLLAWLEHHTGLTIIPVKQLDLLGDAFLPLTLTAELEDSPPASEAKHGTTRYRLLPR</sequence>